<dbReference type="SUPFAM" id="SSF55200">
    <property type="entry name" value="Translation initiation factor IF3, C-terminal domain"/>
    <property type="match status" value="1"/>
</dbReference>
<proteinExistence type="inferred from homology"/>
<evidence type="ECO:0000256" key="3">
    <source>
        <dbReference type="ARBA" id="ARBA00022917"/>
    </source>
</evidence>
<dbReference type="PANTHER" id="PTHR10938:SF0">
    <property type="entry name" value="TRANSLATION INITIATION FACTOR IF-3, MITOCHONDRIAL"/>
    <property type="match status" value="1"/>
</dbReference>
<reference evidence="5 6" key="1">
    <citation type="submission" date="2016-03" db="EMBL/GenBank/DDBJ databases">
        <authorList>
            <person name="Ploux O."/>
        </authorList>
    </citation>
    <scope>NUCLEOTIDE SEQUENCE [LARGE SCALE GENOMIC DNA]</scope>
    <source>
        <strain evidence="5 6">URUG2</strain>
    </source>
</reference>
<dbReference type="InterPro" id="IPR001288">
    <property type="entry name" value="Translation_initiation_fac_3"/>
</dbReference>
<gene>
    <name evidence="5" type="ORF">RCC_09300</name>
</gene>
<dbReference type="AlphaFoldDB" id="A0A2D3V2J2"/>
<dbReference type="GeneID" id="35604372"/>
<evidence type="ECO:0000256" key="1">
    <source>
        <dbReference type="ARBA" id="ARBA00005439"/>
    </source>
</evidence>
<dbReference type="GO" id="GO:0070124">
    <property type="term" value="P:mitochondrial translational initiation"/>
    <property type="evidence" value="ECO:0007669"/>
    <property type="project" value="TreeGrafter"/>
</dbReference>
<evidence type="ECO:0000313" key="5">
    <source>
        <dbReference type="EMBL" id="CZT23586.1"/>
    </source>
</evidence>
<dbReference type="RefSeq" id="XP_023630310.1">
    <property type="nucleotide sequence ID" value="XM_023774542.1"/>
</dbReference>
<dbReference type="GO" id="GO:0003743">
    <property type="term" value="F:translation initiation factor activity"/>
    <property type="evidence" value="ECO:0007669"/>
    <property type="project" value="UniProtKB-KW"/>
</dbReference>
<accession>A0A2D3V2J2</accession>
<evidence type="ECO:0000313" key="6">
    <source>
        <dbReference type="Proteomes" id="UP000225277"/>
    </source>
</evidence>
<dbReference type="Proteomes" id="UP000225277">
    <property type="component" value="Unassembled WGS sequence"/>
</dbReference>
<dbReference type="GO" id="GO:0032790">
    <property type="term" value="P:ribosome disassembly"/>
    <property type="evidence" value="ECO:0007669"/>
    <property type="project" value="TreeGrafter"/>
</dbReference>
<feature type="compositionally biased region" description="Gly residues" evidence="4">
    <location>
        <begin position="243"/>
        <end position="254"/>
    </location>
</feature>
<dbReference type="GO" id="GO:0005739">
    <property type="term" value="C:mitochondrion"/>
    <property type="evidence" value="ECO:0007669"/>
    <property type="project" value="TreeGrafter"/>
</dbReference>
<dbReference type="GO" id="GO:0043022">
    <property type="term" value="F:ribosome binding"/>
    <property type="evidence" value="ECO:0007669"/>
    <property type="project" value="TreeGrafter"/>
</dbReference>
<feature type="compositionally biased region" description="Acidic residues" evidence="4">
    <location>
        <begin position="259"/>
        <end position="282"/>
    </location>
</feature>
<keyword evidence="2" id="KW-0396">Initiation factor</keyword>
<feature type="region of interest" description="Disordered" evidence="4">
    <location>
        <begin position="36"/>
        <end position="64"/>
    </location>
</feature>
<dbReference type="EMBL" id="FJUY01000017">
    <property type="protein sequence ID" value="CZT23586.1"/>
    <property type="molecule type" value="Genomic_DNA"/>
</dbReference>
<evidence type="ECO:0000256" key="2">
    <source>
        <dbReference type="ARBA" id="ARBA00022540"/>
    </source>
</evidence>
<feature type="region of interest" description="Disordered" evidence="4">
    <location>
        <begin position="241"/>
        <end position="282"/>
    </location>
</feature>
<organism evidence="5 6">
    <name type="scientific">Ramularia collo-cygni</name>
    <dbReference type="NCBI Taxonomy" id="112498"/>
    <lineage>
        <taxon>Eukaryota</taxon>
        <taxon>Fungi</taxon>
        <taxon>Dikarya</taxon>
        <taxon>Ascomycota</taxon>
        <taxon>Pezizomycotina</taxon>
        <taxon>Dothideomycetes</taxon>
        <taxon>Dothideomycetidae</taxon>
        <taxon>Mycosphaerellales</taxon>
        <taxon>Mycosphaerellaceae</taxon>
        <taxon>Ramularia</taxon>
    </lineage>
</organism>
<evidence type="ECO:0000256" key="4">
    <source>
        <dbReference type="SAM" id="MobiDB-lite"/>
    </source>
</evidence>
<dbReference type="STRING" id="112498.A0A2D3V2J2"/>
<dbReference type="Gene3D" id="3.30.110.10">
    <property type="entry name" value="Translation initiation factor 3 (IF-3), C-terminal domain"/>
    <property type="match status" value="1"/>
</dbReference>
<feature type="compositionally biased region" description="Polar residues" evidence="4">
    <location>
        <begin position="37"/>
        <end position="46"/>
    </location>
</feature>
<protein>
    <submittedName>
        <fullName evidence="5">Uncharacterized protein</fullName>
    </submittedName>
</protein>
<name>A0A2D3V2J2_9PEZI</name>
<comment type="similarity">
    <text evidence="1">Belongs to the IF-3 family.</text>
</comment>
<dbReference type="PANTHER" id="PTHR10938">
    <property type="entry name" value="TRANSLATION INITIATION FACTOR IF-3"/>
    <property type="match status" value="1"/>
</dbReference>
<keyword evidence="6" id="KW-1185">Reference proteome</keyword>
<keyword evidence="3" id="KW-0648">Protein biosynthesis</keyword>
<sequence length="282" mass="31165">MAHHTASPLRALYRVFVLPALSQSATTTRARLIPTVHPSSSTTRPYSHTPLLSAKTRPAEQRRQKWDSEITSLRIYLIDPETNALPPTPVTRYDTLKTLDTRTHRLVQLSPDEPNNPSFIPVCKIISKKEAYISEQKKKLAAKEAKKVNARGSEAGMKTLELNWAIDTGDLAHRLEKLRGFLEEGRRVEVCFRGKKRGRKASLEECEKVLEQVREVAQGVDGVREKGLEGKIGGVASVEFFVKGGGGGAKGGGSKGREEDDDEEDDEHGDDGDDGDVVVEKR</sequence>
<dbReference type="OrthoDB" id="21573at2759"/>
<dbReference type="InterPro" id="IPR036788">
    <property type="entry name" value="T_IF-3_C_sf"/>
</dbReference>